<comment type="caution">
    <text evidence="2">The sequence shown here is derived from an EMBL/GenBank/DDBJ whole genome shotgun (WGS) entry which is preliminary data.</text>
</comment>
<evidence type="ECO:0000313" key="2">
    <source>
        <dbReference type="EMBL" id="TDU28503.1"/>
    </source>
</evidence>
<gene>
    <name evidence="2" type="ORF">DFR24_2875</name>
</gene>
<feature type="chain" id="PRO_5030099537" evidence="1">
    <location>
        <begin position="28"/>
        <end position="128"/>
    </location>
</feature>
<name>A0A4R7P3Z4_9GAMM</name>
<dbReference type="PROSITE" id="PS51257">
    <property type="entry name" value="PROKAR_LIPOPROTEIN"/>
    <property type="match status" value="1"/>
</dbReference>
<keyword evidence="1" id="KW-0732">Signal</keyword>
<dbReference type="Proteomes" id="UP000295341">
    <property type="component" value="Unassembled WGS sequence"/>
</dbReference>
<evidence type="ECO:0000313" key="3">
    <source>
        <dbReference type="Proteomes" id="UP000295341"/>
    </source>
</evidence>
<proteinExistence type="predicted"/>
<dbReference type="AlphaFoldDB" id="A0A4R7P3Z4"/>
<keyword evidence="3" id="KW-1185">Reference proteome</keyword>
<reference evidence="2 3" key="1">
    <citation type="submission" date="2019-03" db="EMBL/GenBank/DDBJ databases">
        <title>Genomic Encyclopedia of Type Strains, Phase IV (KMG-IV): sequencing the most valuable type-strain genomes for metagenomic binning, comparative biology and taxonomic classification.</title>
        <authorList>
            <person name="Goeker M."/>
        </authorList>
    </citation>
    <scope>NUCLEOTIDE SEQUENCE [LARGE SCALE GENOMIC DNA]</scope>
    <source>
        <strain evidence="2 3">DSM 26377</strain>
    </source>
</reference>
<accession>A0A4R7P3Z4</accession>
<protein>
    <submittedName>
        <fullName evidence="2">Uncharacterized protein</fullName>
    </submittedName>
</protein>
<organism evidence="2 3">
    <name type="scientific">Panacagrimonas perspica</name>
    <dbReference type="NCBI Taxonomy" id="381431"/>
    <lineage>
        <taxon>Bacteria</taxon>
        <taxon>Pseudomonadati</taxon>
        <taxon>Pseudomonadota</taxon>
        <taxon>Gammaproteobacteria</taxon>
        <taxon>Nevskiales</taxon>
        <taxon>Nevskiaceae</taxon>
        <taxon>Panacagrimonas</taxon>
    </lineage>
</organism>
<dbReference type="EMBL" id="SOBT01000009">
    <property type="protein sequence ID" value="TDU28503.1"/>
    <property type="molecule type" value="Genomic_DNA"/>
</dbReference>
<evidence type="ECO:0000256" key="1">
    <source>
        <dbReference type="SAM" id="SignalP"/>
    </source>
</evidence>
<dbReference type="RefSeq" id="WP_133882046.1">
    <property type="nucleotide sequence ID" value="NZ_MWIN01000037.1"/>
</dbReference>
<feature type="signal peptide" evidence="1">
    <location>
        <begin position="1"/>
        <end position="27"/>
    </location>
</feature>
<sequence>MDRPGLRPFRGALALWICLLAACASNAPQSTSSKNVSLAMDAWKGHKVAEAIGMWGMPDSITREGTLGVLVWKADNAAGKPPPTALPAGMAWAVRCARVLSVDPSETIVQARAYGSECSDDPADYAPR</sequence>